<accession>A0ACC3Z582</accession>
<keyword evidence="2" id="KW-1185">Reference proteome</keyword>
<dbReference type="Proteomes" id="UP000805649">
    <property type="component" value="Unassembled WGS sequence"/>
</dbReference>
<protein>
    <submittedName>
        <fullName evidence="1">Alternative oxidase</fullName>
    </submittedName>
</protein>
<reference evidence="1 2" key="1">
    <citation type="journal article" date="2020" name="Phytopathology">
        <title>Genome Sequence Resources of Colletotrichum truncatum, C. plurivorum, C. musicola, and C. sojae: Four Species Pathogenic to Soybean (Glycine max).</title>
        <authorList>
            <person name="Rogerio F."/>
            <person name="Boufleur T.R."/>
            <person name="Ciampi-Guillardi M."/>
            <person name="Sukno S.A."/>
            <person name="Thon M.R."/>
            <person name="Massola Junior N.S."/>
            <person name="Baroncelli R."/>
        </authorList>
    </citation>
    <scope>NUCLEOTIDE SEQUENCE [LARGE SCALE GENOMIC DNA]</scope>
    <source>
        <strain evidence="1 2">CMES1059</strain>
    </source>
</reference>
<comment type="caution">
    <text evidence="1">The sequence shown here is derived from an EMBL/GenBank/DDBJ whole genome shotgun (WGS) entry which is preliminary data.</text>
</comment>
<dbReference type="EMBL" id="VUJX02000003">
    <property type="protein sequence ID" value="KAL0939215.1"/>
    <property type="molecule type" value="Genomic_DNA"/>
</dbReference>
<evidence type="ECO:0000313" key="1">
    <source>
        <dbReference type="EMBL" id="KAL0939215.1"/>
    </source>
</evidence>
<sequence>MLGSVSANQLAKIVGPFLFIAWSVWYLGITRQEIQEVTRKFRAQRNLFIEDFLEHEIDGKFDGGAISNLCATRKWTPGLIMSCDSAHAGLGVVRNACLHCIRFAIEAGGKKHCVQDARSVFDNAIAELVLPEIVPRSEDNLKDIVSKPAVPLDHFFDADHLHYVLSTYCPQLKVYNSFNDLYNVPQVANAIEFIIPDLNTDWVNGTVLANPKGWNQQFHTYLDRKSPPKDREWPLRVHLKHTRWVWPTANDTAAVASSFGRILRIREDARRLAASALFSLALRFRLNIDPRTRYHPESFVGIHLRTDEDVSEGFPDYITQAADYFHFLSDANAPVAFLASGATPANITAFTRRAEDFNVKVVTKRDILDEEELKVLEGFTWDQRSLVDYEIMLRAGLVAGVSGSSFAWNLALRRSYAFGSGPTAVPHPIGSTIAWKDQFTTLYGKHEEHENAMRATIWP</sequence>
<gene>
    <name evidence="1" type="ORF">CTRU02_205825</name>
</gene>
<name>A0ACC3Z582_COLTU</name>
<proteinExistence type="predicted"/>
<evidence type="ECO:0000313" key="2">
    <source>
        <dbReference type="Proteomes" id="UP000805649"/>
    </source>
</evidence>
<organism evidence="1 2">
    <name type="scientific">Colletotrichum truncatum</name>
    <name type="common">Anthracnose fungus</name>
    <name type="synonym">Colletotrichum capsici</name>
    <dbReference type="NCBI Taxonomy" id="5467"/>
    <lineage>
        <taxon>Eukaryota</taxon>
        <taxon>Fungi</taxon>
        <taxon>Dikarya</taxon>
        <taxon>Ascomycota</taxon>
        <taxon>Pezizomycotina</taxon>
        <taxon>Sordariomycetes</taxon>
        <taxon>Hypocreomycetidae</taxon>
        <taxon>Glomerellales</taxon>
        <taxon>Glomerellaceae</taxon>
        <taxon>Colletotrichum</taxon>
        <taxon>Colletotrichum truncatum species complex</taxon>
    </lineage>
</organism>